<dbReference type="STRING" id="2017.SAMN05444320_101594"/>
<evidence type="ECO:0000313" key="2">
    <source>
        <dbReference type="EMBL" id="SHE62265.1"/>
    </source>
</evidence>
<reference evidence="2 3" key="1">
    <citation type="submission" date="2016-11" db="EMBL/GenBank/DDBJ databases">
        <authorList>
            <person name="Jaros S."/>
            <person name="Januszkiewicz K."/>
            <person name="Wedrychowicz H."/>
        </authorList>
    </citation>
    <scope>NUCLEOTIDE SEQUENCE [LARGE SCALE GENOMIC DNA]</scope>
    <source>
        <strain evidence="2 3">DSM 44523</strain>
    </source>
</reference>
<name>A0A1M4V012_STRHI</name>
<dbReference type="AlphaFoldDB" id="A0A1M4V012"/>
<evidence type="ECO:0000313" key="3">
    <source>
        <dbReference type="Proteomes" id="UP000184501"/>
    </source>
</evidence>
<sequence length="380" mass="37027">MTSQRGATGGRLTRSLARVLLAVAGAVVGVLASWLLATGSASADGPLADGPLAGVAGALGGIQEHLGPAQLQPPASAEPVDSLRSLDPQPVRQLAEAGAGDLLGRTGLGAVAPDPLSATGLPRSVVPTVPQVDNALRAGVAGLTEPLTEPLRGAPVDQVRPLTRDVPDVSALGALVDGFDHAVGTVPGAIQDAVGGSPHEFARDAVRGAGDGGAAGAALARLIRTGTTRPTAPSTGATVLLPAPAWEHDAATPLGPVSAAPQPDGAGDPTAARGGIARPVGRGAASSALSGDESADHPGGPFGDPEPARPDHLPGQPANPATLPGPCHCGHDGSPTSGGPVVATTATGDQFPTTAGRGFMTPAAQRGAAERVPQPGVTPD</sequence>
<organism evidence="2 3">
    <name type="scientific">Streptoalloteichus hindustanus</name>
    <dbReference type="NCBI Taxonomy" id="2017"/>
    <lineage>
        <taxon>Bacteria</taxon>
        <taxon>Bacillati</taxon>
        <taxon>Actinomycetota</taxon>
        <taxon>Actinomycetes</taxon>
        <taxon>Pseudonocardiales</taxon>
        <taxon>Pseudonocardiaceae</taxon>
        <taxon>Streptoalloteichus</taxon>
    </lineage>
</organism>
<accession>A0A1M4V012</accession>
<dbReference type="Proteomes" id="UP000184501">
    <property type="component" value="Unassembled WGS sequence"/>
</dbReference>
<dbReference type="EMBL" id="FQVN01000001">
    <property type="protein sequence ID" value="SHE62265.1"/>
    <property type="molecule type" value="Genomic_DNA"/>
</dbReference>
<feature type="compositionally biased region" description="Polar residues" evidence="1">
    <location>
        <begin position="344"/>
        <end position="353"/>
    </location>
</feature>
<gene>
    <name evidence="2" type="ORF">SAMN05444320_101594</name>
</gene>
<dbReference type="RefSeq" id="WP_073479733.1">
    <property type="nucleotide sequence ID" value="NZ_FQVN01000001.1"/>
</dbReference>
<evidence type="ECO:0000256" key="1">
    <source>
        <dbReference type="SAM" id="MobiDB-lite"/>
    </source>
</evidence>
<proteinExistence type="predicted"/>
<protein>
    <submittedName>
        <fullName evidence="2">Uncharacterized protein</fullName>
    </submittedName>
</protein>
<feature type="region of interest" description="Disordered" evidence="1">
    <location>
        <begin position="250"/>
        <end position="380"/>
    </location>
</feature>
<keyword evidence="3" id="KW-1185">Reference proteome</keyword>